<organism evidence="2 3">
    <name type="scientific">Candidatus Acutalibacter pullicola</name>
    <dbReference type="NCBI Taxonomy" id="2838417"/>
    <lineage>
        <taxon>Bacteria</taxon>
        <taxon>Bacillati</taxon>
        <taxon>Bacillota</taxon>
        <taxon>Clostridia</taxon>
        <taxon>Eubacteriales</taxon>
        <taxon>Acutalibacteraceae</taxon>
        <taxon>Acutalibacter</taxon>
    </lineage>
</organism>
<protein>
    <submittedName>
        <fullName evidence="2">Uncharacterized protein</fullName>
    </submittedName>
</protein>
<reference evidence="2" key="2">
    <citation type="submission" date="2021-04" db="EMBL/GenBank/DDBJ databases">
        <authorList>
            <person name="Gilroy R."/>
        </authorList>
    </citation>
    <scope>NUCLEOTIDE SEQUENCE</scope>
    <source>
        <strain evidence="2">CHK185-1770</strain>
    </source>
</reference>
<dbReference type="EMBL" id="DWXG01000004">
    <property type="protein sequence ID" value="HJB97061.1"/>
    <property type="molecule type" value="Genomic_DNA"/>
</dbReference>
<name>A0A9D2MUX9_9FIRM</name>
<feature type="compositionally biased region" description="Basic and acidic residues" evidence="1">
    <location>
        <begin position="29"/>
        <end position="43"/>
    </location>
</feature>
<evidence type="ECO:0000313" key="3">
    <source>
        <dbReference type="Proteomes" id="UP000826793"/>
    </source>
</evidence>
<proteinExistence type="predicted"/>
<gene>
    <name evidence="2" type="ORF">H9710_00590</name>
</gene>
<reference evidence="2" key="1">
    <citation type="journal article" date="2021" name="PeerJ">
        <title>Extensive microbial diversity within the chicken gut microbiome revealed by metagenomics and culture.</title>
        <authorList>
            <person name="Gilroy R."/>
            <person name="Ravi A."/>
            <person name="Getino M."/>
            <person name="Pursley I."/>
            <person name="Horton D.L."/>
            <person name="Alikhan N.F."/>
            <person name="Baker D."/>
            <person name="Gharbi K."/>
            <person name="Hall N."/>
            <person name="Watson M."/>
            <person name="Adriaenssens E.M."/>
            <person name="Foster-Nyarko E."/>
            <person name="Jarju S."/>
            <person name="Secka A."/>
            <person name="Antonio M."/>
            <person name="Oren A."/>
            <person name="Chaudhuri R.R."/>
            <person name="La Ragione R."/>
            <person name="Hildebrand F."/>
            <person name="Pallen M.J."/>
        </authorList>
    </citation>
    <scope>NUCLEOTIDE SEQUENCE</scope>
    <source>
        <strain evidence="2">CHK185-1770</strain>
    </source>
</reference>
<sequence>MMTLCLALLLTGCMERAADDVSNAVSRVESEAKDAASRVEDAGSRLGSAVESALDPDHSRDEDSSASPTPQPR</sequence>
<dbReference type="AlphaFoldDB" id="A0A9D2MUX9"/>
<evidence type="ECO:0000313" key="2">
    <source>
        <dbReference type="EMBL" id="HJB97061.1"/>
    </source>
</evidence>
<dbReference type="Proteomes" id="UP000826793">
    <property type="component" value="Unassembled WGS sequence"/>
</dbReference>
<evidence type="ECO:0000256" key="1">
    <source>
        <dbReference type="SAM" id="MobiDB-lite"/>
    </source>
</evidence>
<comment type="caution">
    <text evidence="2">The sequence shown here is derived from an EMBL/GenBank/DDBJ whole genome shotgun (WGS) entry which is preliminary data.</text>
</comment>
<feature type="region of interest" description="Disordered" evidence="1">
    <location>
        <begin position="29"/>
        <end position="73"/>
    </location>
</feature>
<accession>A0A9D2MUX9</accession>